<evidence type="ECO:0000313" key="3">
    <source>
        <dbReference type="Proteomes" id="UP000194218"/>
    </source>
</evidence>
<protein>
    <submittedName>
        <fullName evidence="2">Uncharacterized protein</fullName>
    </submittedName>
</protein>
<feature type="compositionally biased region" description="Pro residues" evidence="1">
    <location>
        <begin position="43"/>
        <end position="53"/>
    </location>
</feature>
<feature type="region of interest" description="Disordered" evidence="1">
    <location>
        <begin position="68"/>
        <end position="128"/>
    </location>
</feature>
<accession>A0A1W7CZZ5</accession>
<evidence type="ECO:0000256" key="1">
    <source>
        <dbReference type="SAM" id="MobiDB-lite"/>
    </source>
</evidence>
<organism evidence="2 3">
    <name type="scientific">Streptomyces marincola</name>
    <dbReference type="NCBI Taxonomy" id="2878388"/>
    <lineage>
        <taxon>Bacteria</taxon>
        <taxon>Bacillati</taxon>
        <taxon>Actinomycetota</taxon>
        <taxon>Actinomycetes</taxon>
        <taxon>Kitasatosporales</taxon>
        <taxon>Streptomycetaceae</taxon>
        <taxon>Streptomyces</taxon>
    </lineage>
</organism>
<dbReference type="AlphaFoldDB" id="A0A1W7CZZ5"/>
<sequence length="128" mass="13281">MLTGSQATICYSPDDSPCGTTSARKVFKSTQSHTTGHGLLPCNPVPLPSPPDISPRISPRIASVVPPVPVKDERVPGSVAPYAGQRSGSQPDHGRATATGPADSTAMGARLSVNQPHKPFLGPYGAKW</sequence>
<reference evidence="2 3" key="1">
    <citation type="submission" date="2017-05" db="EMBL/GenBank/DDBJ databases">
        <title>Complete genome sequence of Streptomyces sp. SCSIO 03032 revealed the diverse biosynthetic pathways for its bioactive secondary metabolites.</title>
        <authorList>
            <person name="Ma L."/>
            <person name="Zhu Y."/>
            <person name="Zhang W."/>
            <person name="Zhang G."/>
            <person name="Tian X."/>
            <person name="Zhang S."/>
            <person name="Zhang C."/>
        </authorList>
    </citation>
    <scope>NUCLEOTIDE SEQUENCE [LARGE SCALE GENOMIC DNA]</scope>
    <source>
        <strain evidence="2 3">SCSIO 03032</strain>
    </source>
</reference>
<dbReference type="EMBL" id="CP021121">
    <property type="protein sequence ID" value="ARQ70374.1"/>
    <property type="molecule type" value="Genomic_DNA"/>
</dbReference>
<gene>
    <name evidence="2" type="ORF">CAG99_17360</name>
</gene>
<evidence type="ECO:0000313" key="2">
    <source>
        <dbReference type="EMBL" id="ARQ70374.1"/>
    </source>
</evidence>
<dbReference type="KEGG" id="smao:CAG99_17360"/>
<keyword evidence="3" id="KW-1185">Reference proteome</keyword>
<proteinExistence type="predicted"/>
<feature type="region of interest" description="Disordered" evidence="1">
    <location>
        <begin position="29"/>
        <end position="54"/>
    </location>
</feature>
<dbReference type="Proteomes" id="UP000194218">
    <property type="component" value="Chromosome"/>
</dbReference>
<name>A0A1W7CZZ5_9ACTN</name>